<sequence length="169" mass="18498">MGIPYSKQINAAFDQVTPLVGEGYKVLETIKNISVLLSWIQVLTVVLLGSIAGLLLALLVTTNPDLDHERRQLVTPIVRWLCARVLAHFDFVARHPWVAVCGYLSVVVGVLFVAFCFIEWIDPHFELRGGGRSEGKNGGEKAEDGNEGGCSDDSRPSSRKGSNECDSKE</sequence>
<feature type="compositionally biased region" description="Basic and acidic residues" evidence="1">
    <location>
        <begin position="152"/>
        <end position="169"/>
    </location>
</feature>
<evidence type="ECO:0000256" key="2">
    <source>
        <dbReference type="SAM" id="Phobius"/>
    </source>
</evidence>
<gene>
    <name evidence="3" type="ORF">PoMZ_10838</name>
</gene>
<accession>A0A4P7NIW2</accession>
<dbReference type="EMBL" id="CP034208">
    <property type="protein sequence ID" value="QBZ61965.1"/>
    <property type="molecule type" value="Genomic_DNA"/>
</dbReference>
<organism evidence="3 4">
    <name type="scientific">Pyricularia oryzae</name>
    <name type="common">Rice blast fungus</name>
    <name type="synonym">Magnaporthe oryzae</name>
    <dbReference type="NCBI Taxonomy" id="318829"/>
    <lineage>
        <taxon>Eukaryota</taxon>
        <taxon>Fungi</taxon>
        <taxon>Dikarya</taxon>
        <taxon>Ascomycota</taxon>
        <taxon>Pezizomycotina</taxon>
        <taxon>Sordariomycetes</taxon>
        <taxon>Sordariomycetidae</taxon>
        <taxon>Magnaporthales</taxon>
        <taxon>Pyriculariaceae</taxon>
        <taxon>Pyricularia</taxon>
    </lineage>
</organism>
<name>A0A4P7NIW2_PYROR</name>
<reference evidence="3 4" key="1">
    <citation type="journal article" date="2019" name="Mol. Biol. Evol.">
        <title>Blast fungal genomes show frequent chromosomal changes, gene gains and losses, and effector gene turnover.</title>
        <authorList>
            <person name="Gomez Luciano L.B."/>
            <person name="Jason Tsai I."/>
            <person name="Chuma I."/>
            <person name="Tosa Y."/>
            <person name="Chen Y.H."/>
            <person name="Li J.Y."/>
            <person name="Li M.Y."/>
            <person name="Jade Lu M.Y."/>
            <person name="Nakayashiki H."/>
            <person name="Li W.H."/>
        </authorList>
    </citation>
    <scope>NUCLEOTIDE SEQUENCE [LARGE SCALE GENOMIC DNA]</scope>
    <source>
        <strain evidence="3">MZ5-1-6</strain>
    </source>
</reference>
<feature type="region of interest" description="Disordered" evidence="1">
    <location>
        <begin position="130"/>
        <end position="169"/>
    </location>
</feature>
<feature type="transmembrane region" description="Helical" evidence="2">
    <location>
        <begin position="36"/>
        <end position="61"/>
    </location>
</feature>
<feature type="transmembrane region" description="Helical" evidence="2">
    <location>
        <begin position="97"/>
        <end position="118"/>
    </location>
</feature>
<proteinExistence type="predicted"/>
<evidence type="ECO:0000313" key="3">
    <source>
        <dbReference type="EMBL" id="QBZ61965.1"/>
    </source>
</evidence>
<keyword evidence="2" id="KW-0472">Membrane</keyword>
<feature type="compositionally biased region" description="Basic and acidic residues" evidence="1">
    <location>
        <begin position="130"/>
        <end position="144"/>
    </location>
</feature>
<keyword evidence="2" id="KW-1133">Transmembrane helix</keyword>
<dbReference type="Proteomes" id="UP000294847">
    <property type="component" value="Chromosome 5"/>
</dbReference>
<protein>
    <submittedName>
        <fullName evidence="3">Uncharacterized protein</fullName>
    </submittedName>
</protein>
<keyword evidence="2" id="KW-0812">Transmembrane</keyword>
<evidence type="ECO:0000313" key="4">
    <source>
        <dbReference type="Proteomes" id="UP000294847"/>
    </source>
</evidence>
<dbReference type="AlphaFoldDB" id="A0A4P7NIW2"/>
<evidence type="ECO:0000256" key="1">
    <source>
        <dbReference type="SAM" id="MobiDB-lite"/>
    </source>
</evidence>